<dbReference type="InterPro" id="IPR029016">
    <property type="entry name" value="GAF-like_dom_sf"/>
</dbReference>
<organism evidence="2 3">
    <name type="scientific">Limnobaculum eriocheiris</name>
    <dbReference type="NCBI Taxonomy" id="2897391"/>
    <lineage>
        <taxon>Bacteria</taxon>
        <taxon>Pseudomonadati</taxon>
        <taxon>Pseudomonadota</taxon>
        <taxon>Gammaproteobacteria</taxon>
        <taxon>Enterobacterales</taxon>
        <taxon>Budviciaceae</taxon>
        <taxon>Limnobaculum</taxon>
    </lineage>
</organism>
<accession>A0A9X1MXJ1</accession>
<protein>
    <submittedName>
        <fullName evidence="2">DUF484 domain-containing protein</fullName>
    </submittedName>
</protein>
<dbReference type="PANTHER" id="PTHR38765">
    <property type="entry name" value="DUF484 DOMAIN-CONTAINING PROTEIN"/>
    <property type="match status" value="1"/>
</dbReference>
<dbReference type="Proteomes" id="UP001139171">
    <property type="component" value="Unassembled WGS sequence"/>
</dbReference>
<evidence type="ECO:0000256" key="1">
    <source>
        <dbReference type="SAM" id="Coils"/>
    </source>
</evidence>
<name>A0A9X1MXJ1_9GAMM</name>
<dbReference type="Pfam" id="PF04340">
    <property type="entry name" value="DUF484"/>
    <property type="match status" value="1"/>
</dbReference>
<comment type="caution">
    <text evidence="2">The sequence shown here is derived from an EMBL/GenBank/DDBJ whole genome shotgun (WGS) entry which is preliminary data.</text>
</comment>
<dbReference type="AlphaFoldDB" id="A0A9X1MXJ1"/>
<evidence type="ECO:0000313" key="3">
    <source>
        <dbReference type="Proteomes" id="UP001139171"/>
    </source>
</evidence>
<evidence type="ECO:0000313" key="2">
    <source>
        <dbReference type="EMBL" id="MCD1126015.1"/>
    </source>
</evidence>
<feature type="coiled-coil region" evidence="1">
    <location>
        <begin position="54"/>
        <end position="88"/>
    </location>
</feature>
<dbReference type="NCBIfam" id="NF008203">
    <property type="entry name" value="PRK10963.1"/>
    <property type="match status" value="1"/>
</dbReference>
<dbReference type="Gene3D" id="3.30.450.40">
    <property type="match status" value="1"/>
</dbReference>
<keyword evidence="3" id="KW-1185">Reference proteome</keyword>
<dbReference type="PANTHER" id="PTHR38765:SF1">
    <property type="entry name" value="DUF484 DOMAIN-CONTAINING PROTEIN"/>
    <property type="match status" value="1"/>
</dbReference>
<gene>
    <name evidence="2" type="ORF">LPW36_08380</name>
</gene>
<proteinExistence type="predicted"/>
<reference evidence="2" key="1">
    <citation type="submission" date="2021-11" db="EMBL/GenBank/DDBJ databases">
        <title>Jinshanibacter sp. isolated from one year old Eriocheir sinensis.</title>
        <authorList>
            <person name="Li J.-Y."/>
            <person name="He W."/>
            <person name="Gao T.-H."/>
        </authorList>
    </citation>
    <scope>NUCLEOTIDE SEQUENCE</scope>
    <source>
        <strain evidence="2">LJY008</strain>
    </source>
</reference>
<dbReference type="InterPro" id="IPR007435">
    <property type="entry name" value="DUF484"/>
</dbReference>
<keyword evidence="1" id="KW-0175">Coiled coil</keyword>
<dbReference type="EMBL" id="JAJNAG010000014">
    <property type="protein sequence ID" value="MCD1126015.1"/>
    <property type="molecule type" value="Genomic_DNA"/>
</dbReference>
<dbReference type="RefSeq" id="WP_230609129.1">
    <property type="nucleotide sequence ID" value="NZ_JAJNAG010000014.1"/>
</dbReference>
<sequence>MSQRKKKGSTSETPPVSLTDDMVSQYLLNNPDFFIRNARQIEQMRVPHPVRDSISLVEWQMGRQRNHIEQLEEEITLLMEQATTNEILFTRLINLQCQLVQADSLQDLLDRLRQWARSLGLVDATIRLFNEKWHLGAPSDFTHLALSCQSFESMRIQRLGDRNQYLGSLNGPEILLLMPEAKMVGSVALSLLGKRGDLGMVIFTSRDPQHYQQGMGTLILDQLSLILPGLLFRWIEPV</sequence>